<dbReference type="PROSITE" id="PS00022">
    <property type="entry name" value="EGF_1"/>
    <property type="match status" value="1"/>
</dbReference>
<evidence type="ECO:0000256" key="17">
    <source>
        <dbReference type="SAM" id="MobiDB-lite"/>
    </source>
</evidence>
<dbReference type="EMBL" id="ADFV01050966">
    <property type="status" value="NOT_ANNOTATED_CDS"/>
    <property type="molecule type" value="Genomic_DNA"/>
</dbReference>
<evidence type="ECO:0000256" key="12">
    <source>
        <dbReference type="ARBA" id="ARBA00023180"/>
    </source>
</evidence>
<comment type="subunit">
    <text evidence="15">The cytoplasmic domain interacts with the LIM domain region of LIMK1. Forms a ternary complex with ERBB3 and ITGAV:ITGB3 or ITGA6:ITGB4. Interacts with NRDC and BACE1.</text>
</comment>
<dbReference type="GO" id="GO:0045499">
    <property type="term" value="F:chemorepellent activity"/>
    <property type="evidence" value="ECO:0007669"/>
    <property type="project" value="TreeGrafter"/>
</dbReference>
<dbReference type="SMART" id="SM00408">
    <property type="entry name" value="IGc2"/>
    <property type="match status" value="1"/>
</dbReference>
<dbReference type="GO" id="GO:0005615">
    <property type="term" value="C:extracellular space"/>
    <property type="evidence" value="ECO:0007669"/>
    <property type="project" value="UniProtKB-ARBA"/>
</dbReference>
<evidence type="ECO:0000256" key="6">
    <source>
        <dbReference type="ARBA" id="ARBA00022536"/>
    </source>
</evidence>
<dbReference type="InterPro" id="IPR018250">
    <property type="entry name" value="NRG1"/>
</dbReference>
<comment type="caution">
    <text evidence="16">Lacks conserved residue(s) required for the propagation of feature annotation.</text>
</comment>
<dbReference type="AlphaFoldDB" id="A0A2I3HLA9"/>
<dbReference type="Pfam" id="PF07679">
    <property type="entry name" value="I-set"/>
    <property type="match status" value="1"/>
</dbReference>
<keyword evidence="4" id="KW-1003">Cell membrane</keyword>
<evidence type="ECO:0000256" key="4">
    <source>
        <dbReference type="ARBA" id="ARBA00022475"/>
    </source>
</evidence>
<evidence type="ECO:0000256" key="5">
    <source>
        <dbReference type="ARBA" id="ARBA00022525"/>
    </source>
</evidence>
<evidence type="ECO:0000256" key="9">
    <source>
        <dbReference type="ARBA" id="ARBA00023030"/>
    </source>
</evidence>
<proteinExistence type="inferred from homology"/>
<dbReference type="PROSITE" id="PS50835">
    <property type="entry name" value="IG_LIKE"/>
    <property type="match status" value="1"/>
</dbReference>
<evidence type="ECO:0000256" key="3">
    <source>
        <dbReference type="ARBA" id="ARBA00008216"/>
    </source>
</evidence>
<dbReference type="GO" id="GO:0035556">
    <property type="term" value="P:intracellular signal transduction"/>
    <property type="evidence" value="ECO:0007669"/>
    <property type="project" value="TreeGrafter"/>
</dbReference>
<keyword evidence="11 16" id="KW-1015">Disulfide bond</keyword>
<dbReference type="PANTHER" id="PTHR11100">
    <property type="entry name" value="HEREGULIN-NEUREGULIN FAMILY MEMBER"/>
    <property type="match status" value="1"/>
</dbReference>
<feature type="transmembrane region" description="Helical" evidence="18">
    <location>
        <begin position="193"/>
        <end position="215"/>
    </location>
</feature>
<dbReference type="Proteomes" id="UP000001073">
    <property type="component" value="Chromosome 8"/>
</dbReference>
<comment type="similarity">
    <text evidence="3">Belongs to the neuregulin family.</text>
</comment>
<dbReference type="FunFam" id="2.60.40.10:FF:000263">
    <property type="entry name" value="Pro-neuregulin-1, membrane-bound isoform"/>
    <property type="match status" value="1"/>
</dbReference>
<dbReference type="EMBL" id="ADFV01050964">
    <property type="status" value="NOT_ANNOTATED_CDS"/>
    <property type="molecule type" value="Genomic_DNA"/>
</dbReference>
<evidence type="ECO:0000313" key="22">
    <source>
        <dbReference type="Proteomes" id="UP000001073"/>
    </source>
</evidence>
<dbReference type="FunFam" id="2.10.25.10:FF:000073">
    <property type="entry name" value="Pro-neuregulin-1, membrane-bound isoform A"/>
    <property type="match status" value="1"/>
</dbReference>
<evidence type="ECO:0000256" key="8">
    <source>
        <dbReference type="ARBA" id="ARBA00022989"/>
    </source>
</evidence>
<keyword evidence="22" id="KW-1185">Reference proteome</keyword>
<evidence type="ECO:0000256" key="15">
    <source>
        <dbReference type="ARBA" id="ARBA00062162"/>
    </source>
</evidence>
<reference evidence="21" key="2">
    <citation type="submission" date="2025-08" db="UniProtKB">
        <authorList>
            <consortium name="Ensembl"/>
        </authorList>
    </citation>
    <scope>IDENTIFICATION</scope>
</reference>
<keyword evidence="5" id="KW-0964">Secreted</keyword>
<dbReference type="SUPFAM" id="SSF48726">
    <property type="entry name" value="Immunoglobulin"/>
    <property type="match status" value="1"/>
</dbReference>
<dbReference type="EMBL" id="ADFV01050962">
    <property type="status" value="NOT_ANNOTATED_CDS"/>
    <property type="molecule type" value="Genomic_DNA"/>
</dbReference>
<dbReference type="GO" id="GO:0010646">
    <property type="term" value="P:regulation of cell communication"/>
    <property type="evidence" value="ECO:0007669"/>
    <property type="project" value="UniProtKB-ARBA"/>
</dbReference>
<dbReference type="Pfam" id="PF02158">
    <property type="entry name" value="Neuregulin"/>
    <property type="match status" value="1"/>
</dbReference>
<dbReference type="InterPro" id="IPR040180">
    <property type="entry name" value="Neuregulin"/>
</dbReference>
<name>A0A2I3HLA9_NOMLE</name>
<reference evidence="21" key="3">
    <citation type="submission" date="2025-09" db="UniProtKB">
        <authorList>
            <consortium name="Ensembl"/>
        </authorList>
    </citation>
    <scope>IDENTIFICATION</scope>
</reference>
<dbReference type="GO" id="GO:0005886">
    <property type="term" value="C:plasma membrane"/>
    <property type="evidence" value="ECO:0007669"/>
    <property type="project" value="UniProtKB-SubCell"/>
</dbReference>
<feature type="region of interest" description="Disordered" evidence="17">
    <location>
        <begin position="474"/>
        <end position="538"/>
    </location>
</feature>
<dbReference type="SMART" id="SM00181">
    <property type="entry name" value="EGF"/>
    <property type="match status" value="1"/>
</dbReference>
<evidence type="ECO:0000313" key="21">
    <source>
        <dbReference type="Ensembl" id="ENSNLEP00000044399.1"/>
    </source>
</evidence>
<evidence type="ECO:0000256" key="1">
    <source>
        <dbReference type="ARBA" id="ARBA00004251"/>
    </source>
</evidence>
<dbReference type="InterPro" id="IPR036179">
    <property type="entry name" value="Ig-like_dom_sf"/>
</dbReference>
<dbReference type="EMBL" id="ADFV01050958">
    <property type="status" value="NOT_ANNOTATED_CDS"/>
    <property type="molecule type" value="Genomic_DNA"/>
</dbReference>
<evidence type="ECO:0000256" key="7">
    <source>
        <dbReference type="ARBA" id="ARBA00022692"/>
    </source>
</evidence>
<dbReference type="CDD" id="cd00053">
    <property type="entry name" value="EGF"/>
    <property type="match status" value="1"/>
</dbReference>
<keyword evidence="6 16" id="KW-0245">EGF-like domain</keyword>
<dbReference type="GO" id="GO:0007399">
    <property type="term" value="P:nervous system development"/>
    <property type="evidence" value="ECO:0007669"/>
    <property type="project" value="InterPro"/>
</dbReference>
<dbReference type="GO" id="GO:0008083">
    <property type="term" value="F:growth factor activity"/>
    <property type="evidence" value="ECO:0007669"/>
    <property type="project" value="UniProtKB-KW"/>
</dbReference>
<dbReference type="Ensembl" id="ENSNLET00000047193.1">
    <property type="protein sequence ID" value="ENSNLEP00000044399.1"/>
    <property type="gene ID" value="ENSNLEG00000012030.3"/>
</dbReference>
<feature type="region of interest" description="Disordered" evidence="17">
    <location>
        <begin position="383"/>
        <end position="411"/>
    </location>
</feature>
<dbReference type="GeneTree" id="ENSGT00940000157326"/>
<dbReference type="PANTHER" id="PTHR11100:SF7">
    <property type="entry name" value="PRO-NEUREGULIN-1, MEMBRANE-BOUND ISOFORM"/>
    <property type="match status" value="1"/>
</dbReference>
<dbReference type="SUPFAM" id="SSF57196">
    <property type="entry name" value="EGF/Laminin"/>
    <property type="match status" value="1"/>
</dbReference>
<gene>
    <name evidence="21" type="primary">NRG1</name>
</gene>
<dbReference type="EMBL" id="ADFV01050959">
    <property type="status" value="NOT_ANNOTATED_CDS"/>
    <property type="molecule type" value="Genomic_DNA"/>
</dbReference>
<keyword evidence="9" id="KW-0339">Growth factor</keyword>
<dbReference type="CDD" id="cd05895">
    <property type="entry name" value="Ig_Pro_neuregulin-1"/>
    <property type="match status" value="1"/>
</dbReference>
<feature type="domain" description="EGF-like" evidence="19">
    <location>
        <begin position="123"/>
        <end position="167"/>
    </location>
</feature>
<feature type="region of interest" description="Disordered" evidence="17">
    <location>
        <begin position="284"/>
        <end position="310"/>
    </location>
</feature>
<dbReference type="InterPro" id="IPR000742">
    <property type="entry name" value="EGF"/>
</dbReference>
<sequence length="590" mass="65490">MEKGRAGRVGTTALPPRLKEMKSQESAAGSKLVLRCETSSEYSSLRFKWFKNGNELNRKNKPQNVKIQKKPGKSELRINKASLADSGEYMCKVISKLGNDSASANITIVESNATSTSTTGTSHLVKCAEKEKTFCVNGGECFMVKDLSNPSRYLCKCPNEFTGDRCQNYVMASFYKHLGIEFMEAEELYQKRVLTITGICIALLVVGIMCVVAYCKTKKQRKKLHDRLRQSLRSERNNMMNIANGPHHPNPPPENVQLVNQYVSKNVISSEHIVEREAETSFSTSHYTSTAHHSTTVTQTPSHSWSNGHTESILSESHSVIMMSSVENSRHSSPTGGPRGRLNGTGGPRECNSFLRHARETPDSYRDSPHSERYVSAMTTPARMSPVDFHTPSSPKSPPSEMSPPVSSMTVSMPSMAVSPFVEEERPLLLVTPPKLREKKFDHHPQQFSSFHHNPAHDSNSLPASPLRIVEDEEYETTQEYEPAQEPVKKLANSRRAKRTKPNGHIANRLEVDSNTSSQSSNSESETEDERVGEDTPFLGIQNPLAASLEATPAFRLADSRTNPAGRFSTQEEIQARLSSVIANQDPIAV</sequence>
<accession>A0A2I3HLA9</accession>
<evidence type="ECO:0000256" key="14">
    <source>
        <dbReference type="ARBA" id="ARBA00034341"/>
    </source>
</evidence>
<dbReference type="InterPro" id="IPR013783">
    <property type="entry name" value="Ig-like_fold"/>
</dbReference>
<dbReference type="InterPro" id="IPR013098">
    <property type="entry name" value="Ig_I-set"/>
</dbReference>
<feature type="compositionally biased region" description="Gly residues" evidence="17">
    <location>
        <begin position="337"/>
        <end position="347"/>
    </location>
</feature>
<dbReference type="GO" id="GO:0048513">
    <property type="term" value="P:animal organ development"/>
    <property type="evidence" value="ECO:0007669"/>
    <property type="project" value="TreeGrafter"/>
</dbReference>
<dbReference type="InterPro" id="IPR002154">
    <property type="entry name" value="Neuregulin_C"/>
</dbReference>
<dbReference type="GO" id="GO:0030154">
    <property type="term" value="P:cell differentiation"/>
    <property type="evidence" value="ECO:0007669"/>
    <property type="project" value="TreeGrafter"/>
</dbReference>
<dbReference type="GO" id="GO:0051094">
    <property type="term" value="P:positive regulation of developmental process"/>
    <property type="evidence" value="ECO:0007669"/>
    <property type="project" value="UniProtKB-ARBA"/>
</dbReference>
<feature type="compositionally biased region" description="Low complexity" evidence="17">
    <location>
        <begin position="513"/>
        <end position="524"/>
    </location>
</feature>
<keyword evidence="12" id="KW-0325">Glycoprotein</keyword>
<dbReference type="PRINTS" id="PR01089">
    <property type="entry name" value="NEUREGULIN"/>
</dbReference>
<comment type="subcellular location">
    <subcellularLocation>
        <location evidence="1">Cell membrane</location>
        <topology evidence="1">Single-pass type I membrane protein</topology>
    </subcellularLocation>
    <subcellularLocation>
        <location evidence="2">Secreted</location>
    </subcellularLocation>
</comment>
<evidence type="ECO:0000256" key="16">
    <source>
        <dbReference type="PROSITE-ProRule" id="PRU00076"/>
    </source>
</evidence>
<dbReference type="InterPro" id="IPR003598">
    <property type="entry name" value="Ig_sub2"/>
</dbReference>
<feature type="compositionally biased region" description="Polar residues" evidence="17">
    <location>
        <begin position="301"/>
        <end position="310"/>
    </location>
</feature>
<evidence type="ECO:0000256" key="18">
    <source>
        <dbReference type="SAM" id="Phobius"/>
    </source>
</evidence>
<feature type="disulfide bond" evidence="16">
    <location>
        <begin position="157"/>
        <end position="166"/>
    </location>
</feature>
<dbReference type="InterPro" id="IPR007110">
    <property type="entry name" value="Ig-like_dom"/>
</dbReference>
<keyword evidence="7 18" id="KW-0812">Transmembrane</keyword>
<dbReference type="Gene3D" id="2.60.40.10">
    <property type="entry name" value="Immunoglobulins"/>
    <property type="match status" value="1"/>
</dbReference>
<keyword evidence="8 18" id="KW-1133">Transmembrane helix</keyword>
<dbReference type="EMBL" id="ADFV01050963">
    <property type="status" value="NOT_ANNOTATED_CDS"/>
    <property type="molecule type" value="Genomic_DNA"/>
</dbReference>
<dbReference type="EMBL" id="ADFV01050967">
    <property type="status" value="NOT_ANNOTATED_CDS"/>
    <property type="molecule type" value="Genomic_DNA"/>
</dbReference>
<dbReference type="PROSITE" id="PS50026">
    <property type="entry name" value="EGF_3"/>
    <property type="match status" value="1"/>
</dbReference>
<evidence type="ECO:0000259" key="19">
    <source>
        <dbReference type="PROSITE" id="PS50026"/>
    </source>
</evidence>
<dbReference type="EMBL" id="ADFV01050961">
    <property type="status" value="NOT_ANNOTATED_CDS"/>
    <property type="molecule type" value="Genomic_DNA"/>
</dbReference>
<evidence type="ECO:0000256" key="11">
    <source>
        <dbReference type="ARBA" id="ARBA00023157"/>
    </source>
</evidence>
<keyword evidence="13" id="KW-0393">Immunoglobulin domain</keyword>
<evidence type="ECO:0000256" key="2">
    <source>
        <dbReference type="ARBA" id="ARBA00004613"/>
    </source>
</evidence>
<dbReference type="GO" id="GO:0030296">
    <property type="term" value="F:protein tyrosine kinase activator activity"/>
    <property type="evidence" value="ECO:0007669"/>
    <property type="project" value="TreeGrafter"/>
</dbReference>
<dbReference type="SMART" id="SM00409">
    <property type="entry name" value="IG"/>
    <property type="match status" value="1"/>
</dbReference>
<reference evidence="21 22" key="1">
    <citation type="submission" date="2012-10" db="EMBL/GenBank/DDBJ databases">
        <authorList>
            <consortium name="Gibbon Genome Sequencing Consortium"/>
        </authorList>
    </citation>
    <scope>NUCLEOTIDE SEQUENCE [LARGE SCALE GENOMIC DNA]</scope>
</reference>
<keyword evidence="10 18" id="KW-0472">Membrane</keyword>
<dbReference type="InterPro" id="IPR003599">
    <property type="entry name" value="Ig_sub"/>
</dbReference>
<feature type="region of interest" description="Disordered" evidence="17">
    <location>
        <begin position="325"/>
        <end position="349"/>
    </location>
</feature>
<evidence type="ECO:0000256" key="10">
    <source>
        <dbReference type="ARBA" id="ARBA00023136"/>
    </source>
</evidence>
<dbReference type="EMBL" id="ADFV01050965">
    <property type="status" value="NOT_ANNOTATED_CDS"/>
    <property type="molecule type" value="Genomic_DNA"/>
</dbReference>
<organism evidence="21 22">
    <name type="scientific">Nomascus leucogenys</name>
    <name type="common">Northern white-cheeked gibbon</name>
    <name type="synonym">Hylobates leucogenys</name>
    <dbReference type="NCBI Taxonomy" id="61853"/>
    <lineage>
        <taxon>Eukaryota</taxon>
        <taxon>Metazoa</taxon>
        <taxon>Chordata</taxon>
        <taxon>Craniata</taxon>
        <taxon>Vertebrata</taxon>
        <taxon>Euteleostomi</taxon>
        <taxon>Mammalia</taxon>
        <taxon>Eutheria</taxon>
        <taxon>Euarchontoglires</taxon>
        <taxon>Primates</taxon>
        <taxon>Haplorrhini</taxon>
        <taxon>Catarrhini</taxon>
        <taxon>Hylobatidae</taxon>
        <taxon>Nomascus</taxon>
    </lineage>
</organism>
<feature type="domain" description="Ig-like" evidence="20">
    <location>
        <begin position="16"/>
        <end position="107"/>
    </location>
</feature>
<evidence type="ECO:0000259" key="20">
    <source>
        <dbReference type="PROSITE" id="PS50835"/>
    </source>
</evidence>
<dbReference type="EMBL" id="ADFV01050960">
    <property type="status" value="NOT_ANNOTATED_CDS"/>
    <property type="molecule type" value="Genomic_DNA"/>
</dbReference>
<dbReference type="GO" id="GO:0023051">
    <property type="term" value="P:regulation of signaling"/>
    <property type="evidence" value="ECO:0007669"/>
    <property type="project" value="UniProtKB-ARBA"/>
</dbReference>
<feature type="compositionally biased region" description="Basic residues" evidence="17">
    <location>
        <begin position="492"/>
        <end position="502"/>
    </location>
</feature>
<evidence type="ECO:0000256" key="13">
    <source>
        <dbReference type="ARBA" id="ARBA00023319"/>
    </source>
</evidence>
<protein>
    <recommendedName>
        <fullName evidence="14">Pro-neuregulin-1, membrane-bound isoform</fullName>
    </recommendedName>
</protein>
<dbReference type="Gene3D" id="2.10.25.10">
    <property type="entry name" value="Laminin"/>
    <property type="match status" value="1"/>
</dbReference>
<feature type="compositionally biased region" description="Low complexity" evidence="17">
    <location>
        <begin position="284"/>
        <end position="300"/>
    </location>
</feature>